<dbReference type="AlphaFoldDB" id="A0A2I0HU87"/>
<comment type="caution">
    <text evidence="3">The sequence shown here is derived from an EMBL/GenBank/DDBJ whole genome shotgun (WGS) entry which is preliminary data.</text>
</comment>
<dbReference type="GO" id="GO:0043022">
    <property type="term" value="F:ribosome binding"/>
    <property type="evidence" value="ECO:0007669"/>
    <property type="project" value="TreeGrafter"/>
</dbReference>
<accession>A0A2I0HU87</accession>
<dbReference type="PANTHER" id="PTHR10229">
    <property type="entry name" value="GTP-BINDING PROTEIN HFLX"/>
    <property type="match status" value="1"/>
</dbReference>
<feature type="domain" description="GTPase HflX N-terminal" evidence="2">
    <location>
        <begin position="106"/>
        <end position="166"/>
    </location>
</feature>
<dbReference type="PANTHER" id="PTHR10229:SF0">
    <property type="entry name" value="GTP-BINDING PROTEIN 6-RELATED"/>
    <property type="match status" value="1"/>
</dbReference>
<reference evidence="3 4" key="1">
    <citation type="submission" date="2017-11" db="EMBL/GenBank/DDBJ databases">
        <title>De-novo sequencing of pomegranate (Punica granatum L.) genome.</title>
        <authorList>
            <person name="Akparov Z."/>
            <person name="Amiraslanov A."/>
            <person name="Hajiyeva S."/>
            <person name="Abbasov M."/>
            <person name="Kaur K."/>
            <person name="Hamwieh A."/>
            <person name="Solovyev V."/>
            <person name="Salamov A."/>
            <person name="Braich B."/>
            <person name="Kosarev P."/>
            <person name="Mahmoud A."/>
            <person name="Hajiyev E."/>
            <person name="Babayeva S."/>
            <person name="Izzatullayeva V."/>
            <person name="Mammadov A."/>
            <person name="Mammadov A."/>
            <person name="Sharifova S."/>
            <person name="Ojaghi J."/>
            <person name="Eynullazada K."/>
            <person name="Bayramov B."/>
            <person name="Abdulazimova A."/>
            <person name="Shahmuradov I."/>
        </authorList>
    </citation>
    <scope>NUCLEOTIDE SEQUENCE [LARGE SCALE GENOMIC DNA]</scope>
    <source>
        <strain evidence="4">cv. AG2017</strain>
        <tissue evidence="3">Leaf</tissue>
    </source>
</reference>
<dbReference type="Proteomes" id="UP000233551">
    <property type="component" value="Unassembled WGS sequence"/>
</dbReference>
<evidence type="ECO:0000313" key="3">
    <source>
        <dbReference type="EMBL" id="PKI35173.1"/>
    </source>
</evidence>
<dbReference type="STRING" id="22663.A0A2I0HU87"/>
<gene>
    <name evidence="3" type="ORF">CRG98_044448</name>
</gene>
<dbReference type="GO" id="GO:0005737">
    <property type="term" value="C:cytoplasm"/>
    <property type="evidence" value="ECO:0007669"/>
    <property type="project" value="TreeGrafter"/>
</dbReference>
<feature type="region of interest" description="Disordered" evidence="1">
    <location>
        <begin position="25"/>
        <end position="80"/>
    </location>
</feature>
<dbReference type="InterPro" id="IPR016496">
    <property type="entry name" value="GTPase_HflX"/>
</dbReference>
<protein>
    <recommendedName>
        <fullName evidence="2">GTPase HflX N-terminal domain-containing protein</fullName>
    </recommendedName>
</protein>
<keyword evidence="4" id="KW-1185">Reference proteome</keyword>
<dbReference type="EMBL" id="PGOL01005439">
    <property type="protein sequence ID" value="PKI35173.1"/>
    <property type="molecule type" value="Genomic_DNA"/>
</dbReference>
<organism evidence="3 4">
    <name type="scientific">Punica granatum</name>
    <name type="common">Pomegranate</name>
    <dbReference type="NCBI Taxonomy" id="22663"/>
    <lineage>
        <taxon>Eukaryota</taxon>
        <taxon>Viridiplantae</taxon>
        <taxon>Streptophyta</taxon>
        <taxon>Embryophyta</taxon>
        <taxon>Tracheophyta</taxon>
        <taxon>Spermatophyta</taxon>
        <taxon>Magnoliopsida</taxon>
        <taxon>eudicotyledons</taxon>
        <taxon>Gunneridae</taxon>
        <taxon>Pentapetalae</taxon>
        <taxon>rosids</taxon>
        <taxon>malvids</taxon>
        <taxon>Myrtales</taxon>
        <taxon>Lythraceae</taxon>
        <taxon>Punica</taxon>
    </lineage>
</organism>
<evidence type="ECO:0000256" key="1">
    <source>
        <dbReference type="SAM" id="MobiDB-lite"/>
    </source>
</evidence>
<feature type="compositionally biased region" description="Basic and acidic residues" evidence="1">
    <location>
        <begin position="71"/>
        <end position="80"/>
    </location>
</feature>
<evidence type="ECO:0000259" key="2">
    <source>
        <dbReference type="Pfam" id="PF13167"/>
    </source>
</evidence>
<dbReference type="InterPro" id="IPR025121">
    <property type="entry name" value="GTPase_HflX_N"/>
</dbReference>
<proteinExistence type="predicted"/>
<dbReference type="Pfam" id="PF13167">
    <property type="entry name" value="GTP-bdg_N"/>
    <property type="match status" value="1"/>
</dbReference>
<sequence length="166" mass="18095">MSLCSSLIGRFSPLVSSQISAHQLPQSAPAGAAAQLSCRRQQTQEEEGADAHEAPSEVPTTQLEEYPASPPREEVDHDSLEDRCLRKELILLGWSESDTEDSFGVEESLKELGQLPDTAGLRVVGSTYQKLSSPNPWTYIGSGKVAEIKTAIHDLDVETVIFDDEL</sequence>
<dbReference type="Gene3D" id="3.40.50.11060">
    <property type="entry name" value="GTPase HflX, N-terminal domain"/>
    <property type="match status" value="1"/>
</dbReference>
<name>A0A2I0HU87_PUNGR</name>
<dbReference type="GO" id="GO:0005525">
    <property type="term" value="F:GTP binding"/>
    <property type="evidence" value="ECO:0007669"/>
    <property type="project" value="InterPro"/>
</dbReference>
<evidence type="ECO:0000313" key="4">
    <source>
        <dbReference type="Proteomes" id="UP000233551"/>
    </source>
</evidence>
<dbReference type="InterPro" id="IPR042108">
    <property type="entry name" value="GTPase_HflX_N_sf"/>
</dbReference>